<keyword evidence="5" id="KW-0349">Heme</keyword>
<keyword evidence="5" id="KW-0408">Iron</keyword>
<keyword evidence="3" id="KW-0575">Peroxidase</keyword>
<keyword evidence="5" id="KW-0479">Metal-binding</keyword>
<keyword evidence="3" id="KW-0560">Oxidoreductase</keyword>
<evidence type="ECO:0000256" key="5">
    <source>
        <dbReference type="PIRSR" id="PIRSR619791-2"/>
    </source>
</evidence>
<protein>
    <submittedName>
        <fullName evidence="6">Peroxinectin</fullName>
    </submittedName>
</protein>
<feature type="binding site" description="axial binding residue" evidence="5">
    <location>
        <position position="54"/>
    </location>
    <ligand>
        <name>heme b</name>
        <dbReference type="ChEBI" id="CHEBI:60344"/>
    </ligand>
    <ligandPart>
        <name>Fe</name>
        <dbReference type="ChEBI" id="CHEBI:18248"/>
    </ligandPart>
</feature>
<feature type="non-terminal residue" evidence="6">
    <location>
        <position position="1"/>
    </location>
</feature>
<dbReference type="GO" id="GO:0005576">
    <property type="term" value="C:extracellular region"/>
    <property type="evidence" value="ECO:0007669"/>
    <property type="project" value="UniProtKB-SubCell"/>
</dbReference>
<dbReference type="GO" id="GO:0004601">
    <property type="term" value="F:peroxidase activity"/>
    <property type="evidence" value="ECO:0007669"/>
    <property type="project" value="UniProtKB-KW"/>
</dbReference>
<reference evidence="6" key="2">
    <citation type="journal article" date="2005" name="Fish Shellfish Immunol.">
        <title>The peroxinectin of white shrimp Litopenaeus vannamei is synthesised in the semi-granular and granular cells, and its transcription is up-regulated with Vibrio alginolyticus infection.</title>
        <authorList>
            <person name="Liu C.H."/>
            <person name="Cheng W."/>
            <person name="Chen J.C."/>
        </authorList>
    </citation>
    <scope>NUCLEOTIDE SEQUENCE</scope>
</reference>
<dbReference type="AlphaFoldDB" id="Q6J1F2"/>
<organism evidence="6">
    <name type="scientific">Macrobrachium rosenbergii</name>
    <name type="common">Giant fresh water prawn</name>
    <dbReference type="NCBI Taxonomy" id="79674"/>
    <lineage>
        <taxon>Eukaryota</taxon>
        <taxon>Metazoa</taxon>
        <taxon>Ecdysozoa</taxon>
        <taxon>Arthropoda</taxon>
        <taxon>Crustacea</taxon>
        <taxon>Multicrustacea</taxon>
        <taxon>Malacostraca</taxon>
        <taxon>Eumalacostraca</taxon>
        <taxon>Eucarida</taxon>
        <taxon>Decapoda</taxon>
        <taxon>Pleocyemata</taxon>
        <taxon>Caridea</taxon>
        <taxon>Palaemonoidea</taxon>
        <taxon>Palaemonidae</taxon>
        <taxon>Macrobrachium</taxon>
    </lineage>
</organism>
<reference evidence="6" key="1">
    <citation type="submission" date="2004-04" db="EMBL/GenBank/DDBJ databases">
        <title>Molecular cloning and characterization of a cell adhesion molecule, peroxinectin from the giant freshwater prawn, Macrobrachium rosenbergii.</title>
        <authorList>
            <person name="Liu C.-H."/>
            <person name="Cheng W."/>
            <person name="Hsu P.-I."/>
            <person name="Chen J.-C."/>
        </authorList>
    </citation>
    <scope>NUCLEOTIDE SEQUENCE</scope>
</reference>
<dbReference type="PANTHER" id="PTHR11475">
    <property type="entry name" value="OXIDASE/PEROXIDASE"/>
    <property type="match status" value="1"/>
</dbReference>
<dbReference type="InterPro" id="IPR010255">
    <property type="entry name" value="Haem_peroxidase_sf"/>
</dbReference>
<dbReference type="Pfam" id="PF03098">
    <property type="entry name" value="An_peroxidase"/>
    <property type="match status" value="1"/>
</dbReference>
<dbReference type="SUPFAM" id="SSF48113">
    <property type="entry name" value="Heme-dependent peroxidases"/>
    <property type="match status" value="1"/>
</dbReference>
<dbReference type="GO" id="GO:0020037">
    <property type="term" value="F:heme binding"/>
    <property type="evidence" value="ECO:0007669"/>
    <property type="project" value="InterPro"/>
</dbReference>
<dbReference type="PROSITE" id="PS50292">
    <property type="entry name" value="PEROXIDASE_3"/>
    <property type="match status" value="1"/>
</dbReference>
<dbReference type="GO" id="GO:0046872">
    <property type="term" value="F:metal ion binding"/>
    <property type="evidence" value="ECO:0007669"/>
    <property type="project" value="UniProtKB-KW"/>
</dbReference>
<evidence type="ECO:0000256" key="1">
    <source>
        <dbReference type="ARBA" id="ARBA00004613"/>
    </source>
</evidence>
<accession>Q6J1F2</accession>
<dbReference type="EMBL" id="AY606270">
    <property type="protein sequence ID" value="AAT12272.1"/>
    <property type="molecule type" value="mRNA"/>
</dbReference>
<evidence type="ECO:0000256" key="2">
    <source>
        <dbReference type="ARBA" id="ARBA00022525"/>
    </source>
</evidence>
<dbReference type="PANTHER" id="PTHR11475:SF4">
    <property type="entry name" value="CHORION PEROXIDASE"/>
    <property type="match status" value="1"/>
</dbReference>
<evidence type="ECO:0000313" key="6">
    <source>
        <dbReference type="EMBL" id="AAT12272.1"/>
    </source>
</evidence>
<dbReference type="GO" id="GO:0006979">
    <property type="term" value="P:response to oxidative stress"/>
    <property type="evidence" value="ECO:0007669"/>
    <property type="project" value="InterPro"/>
</dbReference>
<keyword evidence="4" id="KW-0325">Glycoprotein</keyword>
<evidence type="ECO:0000256" key="3">
    <source>
        <dbReference type="ARBA" id="ARBA00022559"/>
    </source>
</evidence>
<dbReference type="InterPro" id="IPR037120">
    <property type="entry name" value="Haem_peroxidase_sf_animal"/>
</dbReference>
<keyword evidence="2" id="KW-0964">Secreted</keyword>
<dbReference type="InterPro" id="IPR019791">
    <property type="entry name" value="Haem_peroxidase_animal"/>
</dbReference>
<feature type="non-terminal residue" evidence="6">
    <location>
        <position position="145"/>
    </location>
</feature>
<sequence length="145" mass="16621">HITYNEWLPIIVGPNFMQSFGISTRSNGFSFDYNPNFNPSMNNEFSTAAFRFGHTLVQGTLRLFSATGQVSNIQLRDHFNSPHLIQNNPQALDMIIRSFARLAIQQFDPFITQDLTNHLFQTPRFNFGMDLMSLNIHRGRDHGTA</sequence>
<proteinExistence type="evidence at transcript level"/>
<evidence type="ECO:0000256" key="4">
    <source>
        <dbReference type="ARBA" id="ARBA00023180"/>
    </source>
</evidence>
<name>Q6J1F2_MACRS</name>
<comment type="subcellular location">
    <subcellularLocation>
        <location evidence="1">Secreted</location>
    </subcellularLocation>
</comment>
<dbReference type="Gene3D" id="1.10.640.10">
    <property type="entry name" value="Haem peroxidase domain superfamily, animal type"/>
    <property type="match status" value="1"/>
</dbReference>